<evidence type="ECO:0000256" key="1">
    <source>
        <dbReference type="ARBA" id="ARBA00009903"/>
    </source>
</evidence>
<keyword evidence="4" id="KW-0808">Transferase</keyword>
<dbReference type="GO" id="GO:0005524">
    <property type="term" value="F:ATP binding"/>
    <property type="evidence" value="ECO:0007669"/>
    <property type="project" value="UniProtKB-KW"/>
</dbReference>
<evidence type="ECO:0000256" key="4">
    <source>
        <dbReference type="ARBA" id="ARBA00022679"/>
    </source>
</evidence>
<dbReference type="InterPro" id="IPR011009">
    <property type="entry name" value="Kinase-like_dom_sf"/>
</dbReference>
<evidence type="ECO:0000259" key="10">
    <source>
        <dbReference type="PROSITE" id="PS50011"/>
    </source>
</evidence>
<keyword evidence="7" id="KW-0067">ATP-binding</keyword>
<dbReference type="SUPFAM" id="SSF56112">
    <property type="entry name" value="Protein kinase-like (PK-like)"/>
    <property type="match status" value="1"/>
</dbReference>
<dbReference type="InterPro" id="IPR008271">
    <property type="entry name" value="Ser/Thr_kinase_AS"/>
</dbReference>
<reference evidence="11 12" key="1">
    <citation type="journal article" date="2015" name="Front. Microbiol.">
        <title>Genome sequence of the plant growth promoting endophytic yeast Rhodotorula graminis WP1.</title>
        <authorList>
            <person name="Firrincieli A."/>
            <person name="Otillar R."/>
            <person name="Salamov A."/>
            <person name="Schmutz J."/>
            <person name="Khan Z."/>
            <person name="Redman R.S."/>
            <person name="Fleck N.D."/>
            <person name="Lindquist E."/>
            <person name="Grigoriev I.V."/>
            <person name="Doty S.L."/>
        </authorList>
    </citation>
    <scope>NUCLEOTIDE SEQUENCE [LARGE SCALE GENOMIC DNA]</scope>
    <source>
        <strain evidence="11 12">WP1</strain>
    </source>
</reference>
<evidence type="ECO:0000256" key="3">
    <source>
        <dbReference type="ARBA" id="ARBA00022527"/>
    </source>
</evidence>
<gene>
    <name evidence="11" type="ORF">RHOBADRAFT_2653</name>
</gene>
<dbReference type="STRING" id="578459.A0A194S674"/>
<comment type="catalytic activity">
    <reaction evidence="8">
        <text>L-threonyl-[protein] + ATP = O-phospho-L-threonyl-[protein] + ADP + H(+)</text>
        <dbReference type="Rhea" id="RHEA:46608"/>
        <dbReference type="Rhea" id="RHEA-COMP:11060"/>
        <dbReference type="Rhea" id="RHEA-COMP:11605"/>
        <dbReference type="ChEBI" id="CHEBI:15378"/>
        <dbReference type="ChEBI" id="CHEBI:30013"/>
        <dbReference type="ChEBI" id="CHEBI:30616"/>
        <dbReference type="ChEBI" id="CHEBI:61977"/>
        <dbReference type="ChEBI" id="CHEBI:456216"/>
        <dbReference type="EC" id="2.7.11.1"/>
    </reaction>
</comment>
<dbReference type="SMART" id="SM00220">
    <property type="entry name" value="S_TKc"/>
    <property type="match status" value="1"/>
</dbReference>
<keyword evidence="5" id="KW-0547">Nucleotide-binding</keyword>
<dbReference type="CDD" id="cd05574">
    <property type="entry name" value="STKc_phototropin_like"/>
    <property type="match status" value="1"/>
</dbReference>
<sequence length="351" mass="39503">AFRRTYSSSSIRVRNLEVGPSSFHKVRLLGKGDVGKVYLVREKQTHKLYAMKVLSKKEMIKRNKVKRALAEEQEILAGSNHPFIVTLYHSFQSDDYLYLCMEYCLGGEFFRALQTRPGKCLPEEDAKFYAAEVVAALEYLHLMGFIYRDLKPENILLHETGHIMLSDFDLSKQADPNGLGGAPAGIKLFTPNGVPLVDTKSCIADFRTNSFVGTEEYICPEVINGRGHSSAVDWWTVGILVYEMLYGCTPFKGSNRHATFSNVLRNEPGFPDHPATTTLCKSLVKKLLCKDEHKRLGSQSGASEVKQHKWFASISWGLLRHQKPPIVPQIKNAENANFRSMRESASLDLEG</sequence>
<feature type="non-terminal residue" evidence="11">
    <location>
        <position position="351"/>
    </location>
</feature>
<comment type="similarity">
    <text evidence="1">Belongs to the protein kinase superfamily. AGC Ser/Thr protein kinase family.</text>
</comment>
<dbReference type="EC" id="2.7.11.1" evidence="2"/>
<keyword evidence="6" id="KW-0418">Kinase</keyword>
<dbReference type="FunFam" id="3.30.200.20:FF:001236">
    <property type="entry name" value="AGC/RSK protein kinase"/>
    <property type="match status" value="1"/>
</dbReference>
<organism evidence="11 12">
    <name type="scientific">Rhodotorula graminis (strain WP1)</name>
    <dbReference type="NCBI Taxonomy" id="578459"/>
    <lineage>
        <taxon>Eukaryota</taxon>
        <taxon>Fungi</taxon>
        <taxon>Dikarya</taxon>
        <taxon>Basidiomycota</taxon>
        <taxon>Pucciniomycotina</taxon>
        <taxon>Microbotryomycetes</taxon>
        <taxon>Sporidiobolales</taxon>
        <taxon>Sporidiobolaceae</taxon>
        <taxon>Rhodotorula</taxon>
    </lineage>
</organism>
<feature type="domain" description="Protein kinase" evidence="10">
    <location>
        <begin position="23"/>
        <end position="311"/>
    </location>
</feature>
<dbReference type="Gene3D" id="1.10.510.10">
    <property type="entry name" value="Transferase(Phosphotransferase) domain 1"/>
    <property type="match status" value="1"/>
</dbReference>
<accession>A0A194S674</accession>
<dbReference type="FunFam" id="1.10.510.10:FF:000121">
    <property type="entry name" value="Serine/threonine-protein kinase nrc-2"/>
    <property type="match status" value="1"/>
</dbReference>
<dbReference type="InterPro" id="IPR000719">
    <property type="entry name" value="Prot_kinase_dom"/>
</dbReference>
<protein>
    <recommendedName>
        <fullName evidence="2">non-specific serine/threonine protein kinase</fullName>
        <ecNumber evidence="2">2.7.11.1</ecNumber>
    </recommendedName>
</protein>
<evidence type="ECO:0000256" key="9">
    <source>
        <dbReference type="ARBA" id="ARBA00048679"/>
    </source>
</evidence>
<keyword evidence="3" id="KW-0723">Serine/threonine-protein kinase</keyword>
<dbReference type="GO" id="GO:0004674">
    <property type="term" value="F:protein serine/threonine kinase activity"/>
    <property type="evidence" value="ECO:0007669"/>
    <property type="project" value="UniProtKB-KW"/>
</dbReference>
<proteinExistence type="inferred from homology"/>
<evidence type="ECO:0000256" key="7">
    <source>
        <dbReference type="ARBA" id="ARBA00022840"/>
    </source>
</evidence>
<dbReference type="Proteomes" id="UP000053890">
    <property type="component" value="Unassembled WGS sequence"/>
</dbReference>
<dbReference type="PROSITE" id="PS00108">
    <property type="entry name" value="PROTEIN_KINASE_ST"/>
    <property type="match status" value="1"/>
</dbReference>
<feature type="non-terminal residue" evidence="11">
    <location>
        <position position="1"/>
    </location>
</feature>
<evidence type="ECO:0000256" key="5">
    <source>
        <dbReference type="ARBA" id="ARBA00022741"/>
    </source>
</evidence>
<evidence type="ECO:0000256" key="8">
    <source>
        <dbReference type="ARBA" id="ARBA00047899"/>
    </source>
</evidence>
<evidence type="ECO:0000256" key="2">
    <source>
        <dbReference type="ARBA" id="ARBA00012513"/>
    </source>
</evidence>
<evidence type="ECO:0000313" key="12">
    <source>
        <dbReference type="Proteomes" id="UP000053890"/>
    </source>
</evidence>
<keyword evidence="12" id="KW-1185">Reference proteome</keyword>
<dbReference type="RefSeq" id="XP_018270970.1">
    <property type="nucleotide sequence ID" value="XM_018412750.1"/>
</dbReference>
<dbReference type="GeneID" id="28973199"/>
<name>A0A194S674_RHOGW</name>
<dbReference type="OrthoDB" id="432483at2759"/>
<dbReference type="OMA" id="WVPKEET"/>
<evidence type="ECO:0000313" key="11">
    <source>
        <dbReference type="EMBL" id="KPV74921.1"/>
    </source>
</evidence>
<dbReference type="Gene3D" id="3.30.200.20">
    <property type="entry name" value="Phosphorylase Kinase, domain 1"/>
    <property type="match status" value="1"/>
</dbReference>
<dbReference type="PROSITE" id="PS50011">
    <property type="entry name" value="PROTEIN_KINASE_DOM"/>
    <property type="match status" value="1"/>
</dbReference>
<evidence type="ECO:0000256" key="6">
    <source>
        <dbReference type="ARBA" id="ARBA00022777"/>
    </source>
</evidence>
<dbReference type="EMBL" id="KQ474079">
    <property type="protein sequence ID" value="KPV74921.1"/>
    <property type="molecule type" value="Genomic_DNA"/>
</dbReference>
<dbReference type="AlphaFoldDB" id="A0A194S674"/>
<dbReference type="PANTHER" id="PTHR45637">
    <property type="entry name" value="FLIPPASE KINASE 1-RELATED"/>
    <property type="match status" value="1"/>
</dbReference>
<dbReference type="Pfam" id="PF00069">
    <property type="entry name" value="Pkinase"/>
    <property type="match status" value="1"/>
</dbReference>
<comment type="catalytic activity">
    <reaction evidence="9">
        <text>L-seryl-[protein] + ATP = O-phospho-L-seryl-[protein] + ADP + H(+)</text>
        <dbReference type="Rhea" id="RHEA:17989"/>
        <dbReference type="Rhea" id="RHEA-COMP:9863"/>
        <dbReference type="Rhea" id="RHEA-COMP:11604"/>
        <dbReference type="ChEBI" id="CHEBI:15378"/>
        <dbReference type="ChEBI" id="CHEBI:29999"/>
        <dbReference type="ChEBI" id="CHEBI:30616"/>
        <dbReference type="ChEBI" id="CHEBI:83421"/>
        <dbReference type="ChEBI" id="CHEBI:456216"/>
        <dbReference type="EC" id="2.7.11.1"/>
    </reaction>
</comment>